<reference evidence="4 5" key="1">
    <citation type="submission" date="2018-06" db="EMBL/GenBank/DDBJ databases">
        <title>Genomic Encyclopedia of Type Strains, Phase I: the one thousand microbial genomes (KMG-I) project.</title>
        <authorList>
            <person name="Kyrpides N."/>
        </authorList>
    </citation>
    <scope>NUCLEOTIDE SEQUENCE [LARGE SCALE GENOMIC DNA]</scope>
    <source>
        <strain evidence="4 5">DSM 19573</strain>
    </source>
</reference>
<dbReference type="PANTHER" id="PTHR22550:SF5">
    <property type="entry name" value="LEUCINE ZIPPER PROTEIN 4"/>
    <property type="match status" value="1"/>
</dbReference>
<dbReference type="GO" id="GO:0016020">
    <property type="term" value="C:membrane"/>
    <property type="evidence" value="ECO:0007669"/>
    <property type="project" value="InterPro"/>
</dbReference>
<evidence type="ECO:0000256" key="3">
    <source>
        <dbReference type="SAM" id="Phobius"/>
    </source>
</evidence>
<dbReference type="PIRSF" id="PIRSF005690">
    <property type="entry name" value="GerBA"/>
    <property type="match status" value="1"/>
</dbReference>
<feature type="transmembrane region" description="Helical" evidence="3">
    <location>
        <begin position="375"/>
        <end position="394"/>
    </location>
</feature>
<keyword evidence="3" id="KW-0812">Transmembrane</keyword>
<dbReference type="InterPro" id="IPR050768">
    <property type="entry name" value="UPF0353/GerABKA_families"/>
</dbReference>
<dbReference type="GO" id="GO:0009847">
    <property type="term" value="P:spore germination"/>
    <property type="evidence" value="ECO:0007669"/>
    <property type="project" value="InterPro"/>
</dbReference>
<comment type="caution">
    <text evidence="4">The sequence shown here is derived from an EMBL/GenBank/DDBJ whole genome shotgun (WGS) entry which is preliminary data.</text>
</comment>
<keyword evidence="5" id="KW-1185">Reference proteome</keyword>
<dbReference type="InterPro" id="IPR004995">
    <property type="entry name" value="Spore_Ger"/>
</dbReference>
<organism evidence="4 5">
    <name type="scientific">Ruminiclostridium sufflavum DSM 19573</name>
    <dbReference type="NCBI Taxonomy" id="1121337"/>
    <lineage>
        <taxon>Bacteria</taxon>
        <taxon>Bacillati</taxon>
        <taxon>Bacillota</taxon>
        <taxon>Clostridia</taxon>
        <taxon>Eubacteriales</taxon>
        <taxon>Oscillospiraceae</taxon>
        <taxon>Ruminiclostridium</taxon>
    </lineage>
</organism>
<dbReference type="Pfam" id="PF03323">
    <property type="entry name" value="GerA"/>
    <property type="match status" value="1"/>
</dbReference>
<sequence length="512" mass="57558">MFKKIKNKNIIAEKVKDTKAPDNSCLSKALEDNIAKFKDLFRDDDTFIIRQFANRDTEIKCCIAYIADMIDKALVNDNIIKPMILCASLGDKADTTDKIMSNVLMSNEVEKSDSVEQITQSIMRGDTVLFIDGFKEAVIISTVGWQTRQPSEPEAERVLRGPREGFTESLNMNLTMIRRRLSTHNLKFKYRYLGKESNTKICLCYIEGIVNRQILDELNRRLDTIDIDGITGSGTIVELIKDAPYCPFKTIGGTERPDVASGKLLEGHIAIVVDGTPFVLTVPFIFIEYFQSSEDYYIDFYYSSINRLLRIFSFILTISSPAIYIAMTTFHQEMIPTTFIRSITAARQGVPFPTFIEMLVLLLAFELLRETGIRMPSSVGTAISVVGGLVLGSAAVEARIVSAPVVIVVALTAITGLTTPKLKGPEILIRFSLLMLSSLLGLYGYIFGIIGLLILLYQLRSFGIPYMMALTKFSKDNLKDTVIRVSWKQIKYRPKFMAPYNRVRNNPGGKRQ</sequence>
<evidence type="ECO:0000256" key="2">
    <source>
        <dbReference type="ARBA" id="ARBA00023136"/>
    </source>
</evidence>
<name>A0A318XK47_9FIRM</name>
<proteinExistence type="inferred from homology"/>
<feature type="transmembrane region" description="Helical" evidence="3">
    <location>
        <begin position="308"/>
        <end position="330"/>
    </location>
</feature>
<keyword evidence="3" id="KW-1133">Transmembrane helix</keyword>
<evidence type="ECO:0000313" key="5">
    <source>
        <dbReference type="Proteomes" id="UP000248132"/>
    </source>
</evidence>
<dbReference type="Proteomes" id="UP000248132">
    <property type="component" value="Unassembled WGS sequence"/>
</dbReference>
<dbReference type="OrthoDB" id="9772630at2"/>
<keyword evidence="2 3" id="KW-0472">Membrane</keyword>
<comment type="similarity">
    <text evidence="1">Belongs to the GerABKA family.</text>
</comment>
<gene>
    <name evidence="4" type="ORF">LY28_01796</name>
</gene>
<protein>
    <submittedName>
        <fullName evidence="4">Spore germination protein KA</fullName>
    </submittedName>
</protein>
<accession>A0A318XK47</accession>
<feature type="transmembrane region" description="Helical" evidence="3">
    <location>
        <begin position="400"/>
        <end position="419"/>
    </location>
</feature>
<dbReference type="RefSeq" id="WP_110461836.1">
    <property type="nucleotide sequence ID" value="NZ_QKMR01000009.1"/>
</dbReference>
<dbReference type="EMBL" id="QKMR01000009">
    <property type="protein sequence ID" value="PYG87776.1"/>
    <property type="molecule type" value="Genomic_DNA"/>
</dbReference>
<feature type="transmembrane region" description="Helical" evidence="3">
    <location>
        <begin position="431"/>
        <end position="457"/>
    </location>
</feature>
<evidence type="ECO:0000313" key="4">
    <source>
        <dbReference type="EMBL" id="PYG87776.1"/>
    </source>
</evidence>
<dbReference type="PANTHER" id="PTHR22550">
    <property type="entry name" value="SPORE GERMINATION PROTEIN"/>
    <property type="match status" value="1"/>
</dbReference>
<dbReference type="AlphaFoldDB" id="A0A318XK47"/>
<evidence type="ECO:0000256" key="1">
    <source>
        <dbReference type="ARBA" id="ARBA00005278"/>
    </source>
</evidence>